<evidence type="ECO:0000313" key="5">
    <source>
        <dbReference type="EMBL" id="SNB76483.1"/>
    </source>
</evidence>
<dbReference type="PANTHER" id="PTHR23026">
    <property type="entry name" value="NADPH NITROREDUCTASE"/>
    <property type="match status" value="1"/>
</dbReference>
<organism evidence="5 6">
    <name type="scientific">Arboricoccus pini</name>
    <dbReference type="NCBI Taxonomy" id="1963835"/>
    <lineage>
        <taxon>Bacteria</taxon>
        <taxon>Pseudomonadati</taxon>
        <taxon>Pseudomonadota</taxon>
        <taxon>Alphaproteobacteria</taxon>
        <taxon>Geminicoccales</taxon>
        <taxon>Geminicoccaceae</taxon>
        <taxon>Arboricoccus</taxon>
    </lineage>
</organism>
<dbReference type="GO" id="GO:0016491">
    <property type="term" value="F:oxidoreductase activity"/>
    <property type="evidence" value="ECO:0007669"/>
    <property type="project" value="UniProtKB-KW"/>
</dbReference>
<dbReference type="Pfam" id="PF00881">
    <property type="entry name" value="Nitroreductase"/>
    <property type="match status" value="1"/>
</dbReference>
<dbReference type="Gene3D" id="3.40.109.10">
    <property type="entry name" value="NADH Oxidase"/>
    <property type="match status" value="1"/>
</dbReference>
<name>A0A212RUY1_9PROT</name>
<protein>
    <submittedName>
        <fullName evidence="5">Nitroreductase family protein</fullName>
    </submittedName>
</protein>
<evidence type="ECO:0000256" key="2">
    <source>
        <dbReference type="ARBA" id="ARBA00022643"/>
    </source>
</evidence>
<dbReference type="InterPro" id="IPR000415">
    <property type="entry name" value="Nitroreductase-like"/>
</dbReference>
<keyword evidence="2" id="KW-0288">FMN</keyword>
<evidence type="ECO:0000256" key="1">
    <source>
        <dbReference type="ARBA" id="ARBA00022630"/>
    </source>
</evidence>
<keyword evidence="6" id="KW-1185">Reference proteome</keyword>
<dbReference type="Proteomes" id="UP000197065">
    <property type="component" value="Unassembled WGS sequence"/>
</dbReference>
<dbReference type="InterPro" id="IPR029479">
    <property type="entry name" value="Nitroreductase"/>
</dbReference>
<accession>A0A212RUY1</accession>
<proteinExistence type="predicted"/>
<dbReference type="RefSeq" id="WP_207762138.1">
    <property type="nucleotide sequence ID" value="NZ_FYEH01000015.1"/>
</dbReference>
<dbReference type="InterPro" id="IPR050627">
    <property type="entry name" value="Nitroreductase/BluB"/>
</dbReference>
<evidence type="ECO:0000256" key="3">
    <source>
        <dbReference type="ARBA" id="ARBA00023002"/>
    </source>
</evidence>
<dbReference type="EMBL" id="FYEH01000015">
    <property type="protein sequence ID" value="SNB76483.1"/>
    <property type="molecule type" value="Genomic_DNA"/>
</dbReference>
<sequence>MSSVTAAVNGRHSVRAFLDQPVEGERLRSIVRQAARAPSGGNLQPWSVEFVAGERLAMLKALMRERRVAEPAGEPLAHDFYPASLPATYQERRLRNGALLYGALGIARDDRAARAAWIDENFQFFGAPQGLFFLMPAAFGRYQWLDLGIFL</sequence>
<evidence type="ECO:0000313" key="6">
    <source>
        <dbReference type="Proteomes" id="UP000197065"/>
    </source>
</evidence>
<dbReference type="SUPFAM" id="SSF55469">
    <property type="entry name" value="FMN-dependent nitroreductase-like"/>
    <property type="match status" value="1"/>
</dbReference>
<dbReference type="PANTHER" id="PTHR23026:SF90">
    <property type="entry name" value="IODOTYROSINE DEIODINASE 1"/>
    <property type="match status" value="1"/>
</dbReference>
<evidence type="ECO:0000259" key="4">
    <source>
        <dbReference type="Pfam" id="PF00881"/>
    </source>
</evidence>
<keyword evidence="3" id="KW-0560">Oxidoreductase</keyword>
<keyword evidence="1" id="KW-0285">Flavoprotein</keyword>
<dbReference type="AlphaFoldDB" id="A0A212RUY1"/>
<reference evidence="5 6" key="1">
    <citation type="submission" date="2017-06" db="EMBL/GenBank/DDBJ databases">
        <authorList>
            <person name="Kim H.J."/>
            <person name="Triplett B.A."/>
        </authorList>
    </citation>
    <scope>NUCLEOTIDE SEQUENCE [LARGE SCALE GENOMIC DNA]</scope>
    <source>
        <strain evidence="5 6">B29T1</strain>
    </source>
</reference>
<feature type="domain" description="Nitroreductase" evidence="4">
    <location>
        <begin position="9"/>
        <end position="108"/>
    </location>
</feature>
<gene>
    <name evidence="5" type="ORF">SAMN07250955_11526</name>
</gene>